<evidence type="ECO:0000313" key="2">
    <source>
        <dbReference type="Proteomes" id="UP001140817"/>
    </source>
</evidence>
<dbReference type="EMBL" id="JANKBY010000173">
    <property type="protein sequence ID" value="MCR1823658.1"/>
    <property type="molecule type" value="Genomic_DNA"/>
</dbReference>
<dbReference type="AlphaFoldDB" id="A0A9X2MCL3"/>
<keyword evidence="2" id="KW-1185">Reference proteome</keyword>
<evidence type="ECO:0000313" key="1">
    <source>
        <dbReference type="EMBL" id="MCR1823658.1"/>
    </source>
</evidence>
<dbReference type="RefSeq" id="WP_257560522.1">
    <property type="nucleotide sequence ID" value="NZ_JANKBY010000173.1"/>
</dbReference>
<feature type="non-terminal residue" evidence="1">
    <location>
        <position position="73"/>
    </location>
</feature>
<name>A0A9X2MCL3_9FIRM</name>
<accession>A0A9X2MCL3</accession>
<gene>
    <name evidence="1" type="ORF">NSA58_12750</name>
</gene>
<proteinExistence type="predicted"/>
<protein>
    <submittedName>
        <fullName evidence="1">Uncharacterized protein</fullName>
    </submittedName>
</protein>
<sequence>MYSIIKLNIKEFEIIDLRDKAKNLKLDISVVYIALKRNEYSDIVRIKMGGVMMNPIVTINWELLLQIIVTIAL</sequence>
<reference evidence="1" key="1">
    <citation type="submission" date="2022-07" db="EMBL/GenBank/DDBJ databases">
        <title>Enhanced cultured diversity of the mouse gut microbiota enables custom-made synthetic communities.</title>
        <authorList>
            <person name="Afrizal A."/>
        </authorList>
    </citation>
    <scope>NUCLEOTIDE SEQUENCE</scope>
    <source>
        <strain evidence="1">DSM 29186</strain>
    </source>
</reference>
<dbReference type="Proteomes" id="UP001140817">
    <property type="component" value="Unassembled WGS sequence"/>
</dbReference>
<comment type="caution">
    <text evidence="1">The sequence shown here is derived from an EMBL/GenBank/DDBJ whole genome shotgun (WGS) entry which is preliminary data.</text>
</comment>
<organism evidence="1 2">
    <name type="scientific">Terrisporobacter muris</name>
    <dbReference type="NCBI Taxonomy" id="2963284"/>
    <lineage>
        <taxon>Bacteria</taxon>
        <taxon>Bacillati</taxon>
        <taxon>Bacillota</taxon>
        <taxon>Clostridia</taxon>
        <taxon>Peptostreptococcales</taxon>
        <taxon>Peptostreptococcaceae</taxon>
        <taxon>Terrisporobacter</taxon>
    </lineage>
</organism>